<evidence type="ECO:0000313" key="14">
    <source>
        <dbReference type="EMBL" id="PIQ85641.1"/>
    </source>
</evidence>
<evidence type="ECO:0000256" key="11">
    <source>
        <dbReference type="ARBA" id="ARBA00023098"/>
    </source>
</evidence>
<dbReference type="PANTHER" id="PTHR42724:SF1">
    <property type="entry name" value="TETRAACYLDISACCHARIDE 4'-KINASE, MITOCHONDRIAL-RELATED"/>
    <property type="match status" value="1"/>
</dbReference>
<reference evidence="14 15" key="1">
    <citation type="submission" date="2017-09" db="EMBL/GenBank/DDBJ databases">
        <title>Depth-based differentiation of microbial function through sediment-hosted aquifers and enrichment of novel symbionts in the deep terrestrial subsurface.</title>
        <authorList>
            <person name="Probst A.J."/>
            <person name="Ladd B."/>
            <person name="Jarett J.K."/>
            <person name="Geller-Mcgrath D.E."/>
            <person name="Sieber C.M."/>
            <person name="Emerson J.B."/>
            <person name="Anantharaman K."/>
            <person name="Thomas B.C."/>
            <person name="Malmstrom R."/>
            <person name="Stieglmeier M."/>
            <person name="Klingl A."/>
            <person name="Woyke T."/>
            <person name="Ryan C.M."/>
            <person name="Banfield J.F."/>
        </authorList>
    </citation>
    <scope>NUCLEOTIDE SEQUENCE [LARGE SCALE GENOMIC DNA]</scope>
    <source>
        <strain evidence="14">CG11_big_fil_rev_8_21_14_0_20_45_26</strain>
    </source>
</reference>
<organism evidence="14 15">
    <name type="scientific">Candidatus Abzuiibacterium crystallinum</name>
    <dbReference type="NCBI Taxonomy" id="1974748"/>
    <lineage>
        <taxon>Bacteria</taxon>
        <taxon>Pseudomonadati</taxon>
        <taxon>Candidatus Omnitrophota</taxon>
        <taxon>Candidatus Abzuiibacterium</taxon>
    </lineage>
</organism>
<dbReference type="GO" id="GO:0005524">
    <property type="term" value="F:ATP binding"/>
    <property type="evidence" value="ECO:0007669"/>
    <property type="project" value="UniProtKB-UniRule"/>
</dbReference>
<comment type="pathway">
    <text evidence="2 13">Glycolipid biosynthesis; lipid IV(A) biosynthesis; lipid IV(A) from (3R)-3-hydroxytetradecanoyl-[acyl-carrier-protein] and UDP-N-acetyl-alpha-D-glucosamine: step 6/6.</text>
</comment>
<evidence type="ECO:0000256" key="5">
    <source>
        <dbReference type="ARBA" id="ARBA00022516"/>
    </source>
</evidence>
<feature type="binding site" evidence="13">
    <location>
        <begin position="66"/>
        <end position="73"/>
    </location>
    <ligand>
        <name>ATP</name>
        <dbReference type="ChEBI" id="CHEBI:30616"/>
    </ligand>
</feature>
<dbReference type="AlphaFoldDB" id="A0A2H0LMQ1"/>
<dbReference type="UniPathway" id="UPA00359">
    <property type="reaction ID" value="UER00482"/>
</dbReference>
<dbReference type="EC" id="2.7.1.130" evidence="3 13"/>
<keyword evidence="5 13" id="KW-0444">Lipid biosynthesis</keyword>
<dbReference type="Pfam" id="PF02606">
    <property type="entry name" value="LpxK"/>
    <property type="match status" value="1"/>
</dbReference>
<evidence type="ECO:0000313" key="15">
    <source>
        <dbReference type="Proteomes" id="UP000230859"/>
    </source>
</evidence>
<dbReference type="Proteomes" id="UP000230859">
    <property type="component" value="Unassembled WGS sequence"/>
</dbReference>
<dbReference type="GO" id="GO:0009029">
    <property type="term" value="F:lipid-A 4'-kinase activity"/>
    <property type="evidence" value="ECO:0007669"/>
    <property type="project" value="UniProtKB-UniRule"/>
</dbReference>
<evidence type="ECO:0000256" key="2">
    <source>
        <dbReference type="ARBA" id="ARBA00004870"/>
    </source>
</evidence>
<dbReference type="PANTHER" id="PTHR42724">
    <property type="entry name" value="TETRAACYLDISACCHARIDE 4'-KINASE"/>
    <property type="match status" value="1"/>
</dbReference>
<dbReference type="NCBIfam" id="TIGR00682">
    <property type="entry name" value="lpxK"/>
    <property type="match status" value="1"/>
</dbReference>
<gene>
    <name evidence="13 14" type="primary">lpxK</name>
    <name evidence="14" type="ORF">COV74_08055</name>
</gene>
<evidence type="ECO:0000256" key="13">
    <source>
        <dbReference type="HAMAP-Rule" id="MF_00409"/>
    </source>
</evidence>
<dbReference type="EMBL" id="PCVY01000064">
    <property type="protein sequence ID" value="PIQ85641.1"/>
    <property type="molecule type" value="Genomic_DNA"/>
</dbReference>
<evidence type="ECO:0000256" key="3">
    <source>
        <dbReference type="ARBA" id="ARBA00012071"/>
    </source>
</evidence>
<keyword evidence="7 13" id="KW-0808">Transferase</keyword>
<comment type="similarity">
    <text evidence="13">Belongs to the LpxK family.</text>
</comment>
<evidence type="ECO:0000256" key="1">
    <source>
        <dbReference type="ARBA" id="ARBA00002274"/>
    </source>
</evidence>
<protein>
    <recommendedName>
        <fullName evidence="4 13">Tetraacyldisaccharide 4'-kinase</fullName>
        <ecNumber evidence="3 13">2.7.1.130</ecNumber>
    </recommendedName>
    <alternativeName>
        <fullName evidence="12 13">Lipid A 4'-kinase</fullName>
    </alternativeName>
</protein>
<keyword evidence="6 13" id="KW-0441">Lipid A biosynthesis</keyword>
<dbReference type="HAMAP" id="MF_00409">
    <property type="entry name" value="LpxK"/>
    <property type="match status" value="1"/>
</dbReference>
<keyword evidence="11 13" id="KW-0443">Lipid metabolism</keyword>
<keyword evidence="10 13" id="KW-0067">ATP-binding</keyword>
<evidence type="ECO:0000256" key="9">
    <source>
        <dbReference type="ARBA" id="ARBA00022777"/>
    </source>
</evidence>
<dbReference type="InterPro" id="IPR003758">
    <property type="entry name" value="LpxK"/>
</dbReference>
<comment type="function">
    <text evidence="1 13">Transfers the gamma-phosphate of ATP to the 4'-position of a tetraacyldisaccharide 1-phosphate intermediate (termed DS-1-P) to form tetraacyldisaccharide 1,4'-bis-phosphate (lipid IVA).</text>
</comment>
<evidence type="ECO:0000256" key="10">
    <source>
        <dbReference type="ARBA" id="ARBA00022840"/>
    </source>
</evidence>
<sequence length="344" mass="39739">MTIRNYFRLIIENKHGAQAGWFWRPWLWLIRLMYESSVNLRASLYAVGFCRSKKLSIPAVSVGNITWGGVGKTPLTLYLSRFLLKEHKVPLILTRGYNADEVREYQANLAQAVIGVGKNRYEIAKRLLKKQKADIAILDDGFQHWQLHRDLNLVVINALNPFGNGTLIPTGILREPLTSLKRAHMIIFNDVNLIDRKNFETLRDQVKQLVPTAEIIEAQREPIFFYQAKSGGRIDVDRMRGRRVTTFSGVGTPRSFQLVLSKLGIKTIRNFEFSDHHAFTARELKEINEVCESSQSDSIITTEKDFFRRRKLITQIVDPLILRVYVRITVGEEILKDRIRKLFS</sequence>
<comment type="catalytic activity">
    <reaction evidence="13">
        <text>a lipid A disaccharide + ATP = a lipid IVA + ADP + H(+)</text>
        <dbReference type="Rhea" id="RHEA:67840"/>
        <dbReference type="ChEBI" id="CHEBI:15378"/>
        <dbReference type="ChEBI" id="CHEBI:30616"/>
        <dbReference type="ChEBI" id="CHEBI:176343"/>
        <dbReference type="ChEBI" id="CHEBI:176425"/>
        <dbReference type="ChEBI" id="CHEBI:456216"/>
        <dbReference type="EC" id="2.7.1.130"/>
    </reaction>
</comment>
<evidence type="ECO:0000256" key="4">
    <source>
        <dbReference type="ARBA" id="ARBA00016436"/>
    </source>
</evidence>
<dbReference type="SUPFAM" id="SSF52540">
    <property type="entry name" value="P-loop containing nucleoside triphosphate hydrolases"/>
    <property type="match status" value="1"/>
</dbReference>
<keyword evidence="9 13" id="KW-0418">Kinase</keyword>
<proteinExistence type="inferred from homology"/>
<accession>A0A2H0LMQ1</accession>
<evidence type="ECO:0000256" key="6">
    <source>
        <dbReference type="ARBA" id="ARBA00022556"/>
    </source>
</evidence>
<comment type="caution">
    <text evidence="14">The sequence shown here is derived from an EMBL/GenBank/DDBJ whole genome shotgun (WGS) entry which is preliminary data.</text>
</comment>
<dbReference type="InterPro" id="IPR027417">
    <property type="entry name" value="P-loop_NTPase"/>
</dbReference>
<dbReference type="GO" id="GO:0009245">
    <property type="term" value="P:lipid A biosynthetic process"/>
    <property type="evidence" value="ECO:0007669"/>
    <property type="project" value="UniProtKB-UniRule"/>
</dbReference>
<evidence type="ECO:0000256" key="12">
    <source>
        <dbReference type="ARBA" id="ARBA00029757"/>
    </source>
</evidence>
<evidence type="ECO:0000256" key="8">
    <source>
        <dbReference type="ARBA" id="ARBA00022741"/>
    </source>
</evidence>
<keyword evidence="8 13" id="KW-0547">Nucleotide-binding</keyword>
<name>A0A2H0LMQ1_9BACT</name>
<evidence type="ECO:0000256" key="7">
    <source>
        <dbReference type="ARBA" id="ARBA00022679"/>
    </source>
</evidence>
<dbReference type="GO" id="GO:0016020">
    <property type="term" value="C:membrane"/>
    <property type="evidence" value="ECO:0007669"/>
    <property type="project" value="GOC"/>
</dbReference>